<keyword evidence="2" id="KW-0472">Membrane</keyword>
<name>A0A2J6WI37_9BACT</name>
<protein>
    <recommendedName>
        <fullName evidence="5">Outer membrane lipoprotein BamD-like domain-containing protein</fullName>
    </recommendedName>
</protein>
<dbReference type="Proteomes" id="UP000242288">
    <property type="component" value="Unassembled WGS sequence"/>
</dbReference>
<organism evidence="6 7">
    <name type="scientific">Thermodesulfovibrio aggregans</name>
    <dbReference type="NCBI Taxonomy" id="86166"/>
    <lineage>
        <taxon>Bacteria</taxon>
        <taxon>Pseudomonadati</taxon>
        <taxon>Nitrospirota</taxon>
        <taxon>Thermodesulfovibrionia</taxon>
        <taxon>Thermodesulfovibrionales</taxon>
        <taxon>Thermodesulfovibrionaceae</taxon>
        <taxon>Thermodesulfovibrio</taxon>
    </lineage>
</organism>
<dbReference type="EMBL" id="PNIO01000048">
    <property type="protein sequence ID" value="PMP70031.1"/>
    <property type="molecule type" value="Genomic_DNA"/>
</dbReference>
<keyword evidence="4" id="KW-0802">TPR repeat</keyword>
<dbReference type="PROSITE" id="PS50005">
    <property type="entry name" value="TPR"/>
    <property type="match status" value="1"/>
</dbReference>
<gene>
    <name evidence="6" type="ORF">C0186_05635</name>
</gene>
<dbReference type="InterPro" id="IPR011990">
    <property type="entry name" value="TPR-like_helical_dom_sf"/>
</dbReference>
<dbReference type="Gene3D" id="1.25.40.10">
    <property type="entry name" value="Tetratricopeptide repeat domain"/>
    <property type="match status" value="1"/>
</dbReference>
<dbReference type="HAMAP" id="MF_00922">
    <property type="entry name" value="OM_assembly_BamD"/>
    <property type="match status" value="1"/>
</dbReference>
<feature type="domain" description="Outer membrane lipoprotein BamD-like" evidence="5">
    <location>
        <begin position="38"/>
        <end position="225"/>
    </location>
</feature>
<sequence>MKTLIKLFVLIVIFSLLLSCGGKEAIKKEEFDPVVYLKKADELISKKEYEEARKLLLEIKNRESAKEYAPLAQLKIAESYLKEDEPELAITEYRRFLELYPESTYAPYAQYSIGMAYFRQIEGAERGAGTAQKALNEFLKLEKMYPRHPYGEILPLRIQKCRNIIAEGELLIGKFYHKKGSYKAAIGRFEGILKNYPDFKNLDETLYLLADSYKNLNMTDMAKQYIQLLKEKFPDSHFAKKAEGLKIQ</sequence>
<evidence type="ECO:0000256" key="4">
    <source>
        <dbReference type="PROSITE-ProRule" id="PRU00339"/>
    </source>
</evidence>
<dbReference type="Pfam" id="PF13525">
    <property type="entry name" value="YfiO"/>
    <property type="match status" value="1"/>
</dbReference>
<evidence type="ECO:0000256" key="1">
    <source>
        <dbReference type="ARBA" id="ARBA00022729"/>
    </source>
</evidence>
<dbReference type="SMART" id="SM00028">
    <property type="entry name" value="TPR"/>
    <property type="match status" value="4"/>
</dbReference>
<dbReference type="PROSITE" id="PS51257">
    <property type="entry name" value="PROKAR_LIPOPROTEIN"/>
    <property type="match status" value="1"/>
</dbReference>
<comment type="caution">
    <text evidence="6">The sequence shown here is derived from an EMBL/GenBank/DDBJ whole genome shotgun (WGS) entry which is preliminary data.</text>
</comment>
<dbReference type="InterPro" id="IPR019734">
    <property type="entry name" value="TPR_rpt"/>
</dbReference>
<feature type="repeat" description="TPR" evidence="4">
    <location>
        <begin position="70"/>
        <end position="103"/>
    </location>
</feature>
<dbReference type="InterPro" id="IPR039565">
    <property type="entry name" value="BamD-like"/>
</dbReference>
<keyword evidence="1" id="KW-0732">Signal</keyword>
<evidence type="ECO:0000256" key="3">
    <source>
        <dbReference type="ARBA" id="ARBA00023237"/>
    </source>
</evidence>
<evidence type="ECO:0000256" key="2">
    <source>
        <dbReference type="ARBA" id="ARBA00023136"/>
    </source>
</evidence>
<dbReference type="AlphaFoldDB" id="A0A2J6WI37"/>
<reference evidence="6 7" key="1">
    <citation type="submission" date="2018-01" db="EMBL/GenBank/DDBJ databases">
        <title>Metagenomic assembled genomes from two thermal pools in the Uzon Caldera, Kamchatka, Russia.</title>
        <authorList>
            <person name="Wilkins L."/>
            <person name="Ettinger C."/>
        </authorList>
    </citation>
    <scope>NUCLEOTIDE SEQUENCE [LARGE SCALE GENOMIC DNA]</scope>
    <source>
        <strain evidence="6">ZAV-04</strain>
    </source>
</reference>
<keyword evidence="3" id="KW-0998">Cell outer membrane</keyword>
<accession>A0A2J6WI37</accession>
<evidence type="ECO:0000259" key="5">
    <source>
        <dbReference type="Pfam" id="PF13525"/>
    </source>
</evidence>
<dbReference type="SUPFAM" id="SSF48452">
    <property type="entry name" value="TPR-like"/>
    <property type="match status" value="1"/>
</dbReference>
<dbReference type="InterPro" id="IPR017689">
    <property type="entry name" value="BamD"/>
</dbReference>
<evidence type="ECO:0000313" key="7">
    <source>
        <dbReference type="Proteomes" id="UP000242288"/>
    </source>
</evidence>
<dbReference type="NCBIfam" id="TIGR03302">
    <property type="entry name" value="OM_YfiO"/>
    <property type="match status" value="1"/>
</dbReference>
<proteinExistence type="inferred from homology"/>
<evidence type="ECO:0000313" key="6">
    <source>
        <dbReference type="EMBL" id="PMP70031.1"/>
    </source>
</evidence>